<dbReference type="InterPro" id="IPR000914">
    <property type="entry name" value="SBP_5_dom"/>
</dbReference>
<dbReference type="EMBL" id="JAMZDX010000002">
    <property type="protein sequence ID" value="MCP2309462.1"/>
    <property type="molecule type" value="Genomic_DNA"/>
</dbReference>
<proteinExistence type="predicted"/>
<comment type="caution">
    <text evidence="2">The sequence shown here is derived from an EMBL/GenBank/DDBJ whole genome shotgun (WGS) entry which is preliminary data.</text>
</comment>
<keyword evidence="3" id="KW-1185">Reference proteome</keyword>
<dbReference type="Gene3D" id="3.10.105.10">
    <property type="entry name" value="Dipeptide-binding Protein, Domain 3"/>
    <property type="match status" value="1"/>
</dbReference>
<dbReference type="InterPro" id="IPR030678">
    <property type="entry name" value="Peptide/Ni-bd"/>
</dbReference>
<dbReference type="Pfam" id="PF00496">
    <property type="entry name" value="SBP_bac_5"/>
    <property type="match status" value="1"/>
</dbReference>
<dbReference type="PANTHER" id="PTHR30290:SF65">
    <property type="entry name" value="MONOACYL PHOSPHATIDYLINOSITOL TETRAMANNOSIDE-BINDING PROTEIN LPQW-RELATED"/>
    <property type="match status" value="1"/>
</dbReference>
<dbReference type="Gene3D" id="3.40.190.10">
    <property type="entry name" value="Periplasmic binding protein-like II"/>
    <property type="match status" value="1"/>
</dbReference>
<dbReference type="SUPFAM" id="SSF53850">
    <property type="entry name" value="Periplasmic binding protein-like II"/>
    <property type="match status" value="1"/>
</dbReference>
<evidence type="ECO:0000259" key="1">
    <source>
        <dbReference type="Pfam" id="PF00496"/>
    </source>
</evidence>
<evidence type="ECO:0000313" key="3">
    <source>
        <dbReference type="Proteomes" id="UP001206483"/>
    </source>
</evidence>
<gene>
    <name evidence="2" type="ORF">FHR36_002586</name>
</gene>
<organism evidence="2 3">
    <name type="scientific">Kitasatospora paracochleata</name>
    <dbReference type="NCBI Taxonomy" id="58354"/>
    <lineage>
        <taxon>Bacteria</taxon>
        <taxon>Bacillati</taxon>
        <taxon>Actinomycetota</taxon>
        <taxon>Actinomycetes</taxon>
        <taxon>Kitasatosporales</taxon>
        <taxon>Streptomycetaceae</taxon>
        <taxon>Kitasatospora</taxon>
    </lineage>
</organism>
<dbReference type="InterPro" id="IPR039424">
    <property type="entry name" value="SBP_5"/>
</dbReference>
<dbReference type="PROSITE" id="PS51318">
    <property type="entry name" value="TAT"/>
    <property type="match status" value="1"/>
</dbReference>
<dbReference type="Proteomes" id="UP001206483">
    <property type="component" value="Unassembled WGS sequence"/>
</dbReference>
<name>A0ABT1IWE9_9ACTN</name>
<dbReference type="PIRSF" id="PIRSF002741">
    <property type="entry name" value="MppA"/>
    <property type="match status" value="1"/>
</dbReference>
<dbReference type="RefSeq" id="WP_253796525.1">
    <property type="nucleotide sequence ID" value="NZ_JAMZDX010000002.1"/>
</dbReference>
<accession>A0ABT1IWE9</accession>
<dbReference type="PANTHER" id="PTHR30290">
    <property type="entry name" value="PERIPLASMIC BINDING COMPONENT OF ABC TRANSPORTER"/>
    <property type="match status" value="1"/>
</dbReference>
<protein>
    <submittedName>
        <fullName evidence="2">Peptide/nickel transport system substrate-binding protein</fullName>
    </submittedName>
</protein>
<reference evidence="2 3" key="1">
    <citation type="submission" date="2022-06" db="EMBL/GenBank/DDBJ databases">
        <title>Sequencing the genomes of 1000 actinobacteria strains.</title>
        <authorList>
            <person name="Klenk H.-P."/>
        </authorList>
    </citation>
    <scope>NUCLEOTIDE SEQUENCE [LARGE SCALE GENOMIC DNA]</scope>
    <source>
        <strain evidence="2 3">DSM 41656</strain>
    </source>
</reference>
<sequence>MTVHQISRRSALRTFGVGVGAALGSGLLAACGSNGKDPAALGTAAASVAPRRGGKLRAAFAGSSAESTSVLQATGSAIDYVRARLVWDTLGELEGSSVVWRLAESVEPNADATRWTVRVRDGVTFSDGRRLTAQDVLFSLRTLAGNPTTQSALLGGLDPVASTVRDPRTLDLVLKSPDGFFDLALAQSIFVIPDGTTDFEHAVGSGPFVLKSWTRGSSSLLAARRDYWDSSRGGPYLDEIELASVVDAGARVNGLKAGQFDYAGGITLTAARAEANNRDLRIVTAPKELWSDLALTMNLGQAPFTRPEAVEALKYAIDREAMVRTVTLGFGEPADDALGKYQSWYDTSLPRRAHDPERAKQLLAAAGLGGLKLSVRTSDYEYGTLESATAFVQQGQAAGLAVAVDRIPAADYYTDIKALLSAPLQTNRYNAMPLPLQLSFFYGAKAAYPFTGPADDTLDGLMTAMHAAVGDARRAHAVNDVQHYLHERGGDAVFARIPPAAAMRPSVRGVQARGFFDYPCLRDAFLSA</sequence>
<dbReference type="InterPro" id="IPR006311">
    <property type="entry name" value="TAT_signal"/>
</dbReference>
<feature type="domain" description="Solute-binding protein family 5" evidence="1">
    <location>
        <begin position="99"/>
        <end position="415"/>
    </location>
</feature>
<evidence type="ECO:0000313" key="2">
    <source>
        <dbReference type="EMBL" id="MCP2309462.1"/>
    </source>
</evidence>